<dbReference type="AlphaFoldDB" id="A0A0M6Z9F4"/>
<comment type="similarity">
    <text evidence="1">Belongs to the short-chain dehydrogenases/reductases (SDR) family.</text>
</comment>
<dbReference type="GeneID" id="97668001"/>
<dbReference type="FunFam" id="3.40.50.720:FF:000084">
    <property type="entry name" value="Short-chain dehydrogenase reductase"/>
    <property type="match status" value="1"/>
</dbReference>
<gene>
    <name evidence="3" type="primary">ped_1</name>
    <name evidence="3" type="ORF">LA5096_00549</name>
</gene>
<evidence type="ECO:0000313" key="4">
    <source>
        <dbReference type="Proteomes" id="UP000049983"/>
    </source>
</evidence>
<dbReference type="PRINTS" id="PR00081">
    <property type="entry name" value="GDHRDH"/>
</dbReference>
<reference evidence="4" key="1">
    <citation type="submission" date="2015-07" db="EMBL/GenBank/DDBJ databases">
        <authorList>
            <person name="Rodrigo-Torres Lidia"/>
            <person name="Arahal R.David."/>
        </authorList>
    </citation>
    <scope>NUCLEOTIDE SEQUENCE [LARGE SCALE GENOMIC DNA]</scope>
    <source>
        <strain evidence="4">CECT 5096</strain>
    </source>
</reference>
<dbReference type="InterPro" id="IPR002347">
    <property type="entry name" value="SDR_fam"/>
</dbReference>
<evidence type="ECO:0000256" key="2">
    <source>
        <dbReference type="ARBA" id="ARBA00023002"/>
    </source>
</evidence>
<dbReference type="Proteomes" id="UP000049983">
    <property type="component" value="Unassembled WGS sequence"/>
</dbReference>
<dbReference type="EC" id="1.1.1.311" evidence="3"/>
<keyword evidence="4" id="KW-1185">Reference proteome</keyword>
<dbReference type="InterPro" id="IPR020904">
    <property type="entry name" value="Sc_DH/Rdtase_CS"/>
</dbReference>
<dbReference type="EMBL" id="CXWC01000001">
    <property type="protein sequence ID" value="CTQ64857.1"/>
    <property type="molecule type" value="Genomic_DNA"/>
</dbReference>
<dbReference type="OrthoDB" id="9804774at2"/>
<sequence>MDEKNVVIVTGGAMGIGRAIADRFARDGSAVVIADVSGASEAAAEISATGAAAIGVFCDISDPASCNEMVAEALKAFGQIDTLVNNAGLYSTLKLTEFTDISPEEWQRVLNVNVMGQAFVTAAVLPAMKAQGAGVIVNMSSGTPFKGVPYLLHYVASKGAINAMTKALAKELGADGIRVNGVAPGFTMSDGVKANPDQITKLQEISQKARVIARDQLPEDVVGAVAFLASQDSAFMTGQTLVVDGGAYFH</sequence>
<dbReference type="PANTHER" id="PTHR24321">
    <property type="entry name" value="DEHYDROGENASES, SHORT CHAIN"/>
    <property type="match status" value="1"/>
</dbReference>
<evidence type="ECO:0000313" key="3">
    <source>
        <dbReference type="EMBL" id="CTQ64857.1"/>
    </source>
</evidence>
<accession>A0A0M6Z9F4</accession>
<dbReference type="Gene3D" id="3.40.50.720">
    <property type="entry name" value="NAD(P)-binding Rossmann-like Domain"/>
    <property type="match status" value="1"/>
</dbReference>
<dbReference type="GO" id="GO:0018449">
    <property type="term" value="F:1-phenylethanol dehydrogenase activity"/>
    <property type="evidence" value="ECO:0007669"/>
    <property type="project" value="UniProtKB-EC"/>
</dbReference>
<proteinExistence type="inferred from homology"/>
<protein>
    <submittedName>
        <fullName evidence="3">(S)-1-Phenylethanol dehydrogenase</fullName>
        <ecNumber evidence="3">1.1.1.311</ecNumber>
    </submittedName>
</protein>
<keyword evidence="2 3" id="KW-0560">Oxidoreductase</keyword>
<dbReference type="SUPFAM" id="SSF51735">
    <property type="entry name" value="NAD(P)-binding Rossmann-fold domains"/>
    <property type="match status" value="1"/>
</dbReference>
<dbReference type="Pfam" id="PF13561">
    <property type="entry name" value="adh_short_C2"/>
    <property type="match status" value="1"/>
</dbReference>
<dbReference type="InterPro" id="IPR036291">
    <property type="entry name" value="NAD(P)-bd_dom_sf"/>
</dbReference>
<organism evidence="3 4">
    <name type="scientific">Roseibium album</name>
    <dbReference type="NCBI Taxonomy" id="311410"/>
    <lineage>
        <taxon>Bacteria</taxon>
        <taxon>Pseudomonadati</taxon>
        <taxon>Pseudomonadota</taxon>
        <taxon>Alphaproteobacteria</taxon>
        <taxon>Hyphomicrobiales</taxon>
        <taxon>Stappiaceae</taxon>
        <taxon>Roseibium</taxon>
    </lineage>
</organism>
<dbReference type="RefSeq" id="WP_055116497.1">
    <property type="nucleotide sequence ID" value="NZ_CANMGD010000006.1"/>
</dbReference>
<dbReference type="PROSITE" id="PS00061">
    <property type="entry name" value="ADH_SHORT"/>
    <property type="match status" value="1"/>
</dbReference>
<evidence type="ECO:0000256" key="1">
    <source>
        <dbReference type="ARBA" id="ARBA00006484"/>
    </source>
</evidence>
<dbReference type="STRING" id="311410.LA5095_03182"/>
<dbReference type="NCBIfam" id="NF005559">
    <property type="entry name" value="PRK07231.1"/>
    <property type="match status" value="1"/>
</dbReference>
<dbReference type="PANTHER" id="PTHR24321:SF8">
    <property type="entry name" value="ESTRADIOL 17-BETA-DEHYDROGENASE 8-RELATED"/>
    <property type="match status" value="1"/>
</dbReference>
<dbReference type="CDD" id="cd05233">
    <property type="entry name" value="SDR_c"/>
    <property type="match status" value="1"/>
</dbReference>
<name>A0A0M6Z9F4_9HYPH</name>
<dbReference type="PRINTS" id="PR00080">
    <property type="entry name" value="SDRFAMILY"/>
</dbReference>